<dbReference type="EMBL" id="CP113797">
    <property type="protein sequence ID" value="WAL62862.1"/>
    <property type="molecule type" value="Genomic_DNA"/>
</dbReference>
<dbReference type="GO" id="GO:0016740">
    <property type="term" value="F:transferase activity"/>
    <property type="evidence" value="ECO:0007669"/>
    <property type="project" value="UniProtKB-KW"/>
</dbReference>
<name>A0A9E8ZJG3_9CYAN</name>
<dbReference type="PANTHER" id="PTHR36836">
    <property type="entry name" value="COLANIC ACID BIOSYNTHESIS PROTEIN WCAK"/>
    <property type="match status" value="1"/>
</dbReference>
<organism evidence="2 3">
    <name type="scientific">Thermocoleostomius sinensis A174</name>
    <dbReference type="NCBI Taxonomy" id="2016057"/>
    <lineage>
        <taxon>Bacteria</taxon>
        <taxon>Bacillati</taxon>
        <taxon>Cyanobacteriota</taxon>
        <taxon>Cyanophyceae</taxon>
        <taxon>Oculatellales</taxon>
        <taxon>Oculatellaceae</taxon>
        <taxon>Thermocoleostomius</taxon>
    </lineage>
</organism>
<keyword evidence="2" id="KW-0808">Transferase</keyword>
<sequence length="350" mass="38323">MRAVLCGYYGKGNGGDEALLAALLQMLPPQVKPLVLSGNPIETQTRYGVAACDRFSVTAVLQALRQSEALIWGGGSLMQDVTSAISPLYYAGVMGLAQQMGLRTIAWAQGIGPLTRPLTRWLTRQVVTHSTAISVRDVGSANLVASWHVPFMLAPDPVWALESEPVPGLWDLPAPRVAVALRPHPQLTPQRLDIFTQALIDFQKASQAYLLLIPFQPVQDLPIAQSIHAHLPETSKILTFTNPRQLKGVFRGVEMTIAMRFHGLIMAAASECRCFAVNYDPKVSQLMQDLNLAGWALDQMPTSSKQISQDWLELYANGEALSSDRIAAIVDRALLHQSVLWDALIASKRN</sequence>
<dbReference type="Proteomes" id="UP001163152">
    <property type="component" value="Chromosome"/>
</dbReference>
<dbReference type="PANTHER" id="PTHR36836:SF1">
    <property type="entry name" value="COLANIC ACID BIOSYNTHESIS PROTEIN WCAK"/>
    <property type="match status" value="1"/>
</dbReference>
<evidence type="ECO:0000313" key="2">
    <source>
        <dbReference type="EMBL" id="WAL62862.1"/>
    </source>
</evidence>
<feature type="domain" description="Polysaccharide pyruvyl transferase" evidence="1">
    <location>
        <begin position="13"/>
        <end position="281"/>
    </location>
</feature>
<reference evidence="2" key="1">
    <citation type="submission" date="2022-12" db="EMBL/GenBank/DDBJ databases">
        <title>Polyphasic identification of a Novel Hot-Spring Cyanobacterium Ocullathermofonsia sinensis gen nov. sp. nov. and Genomic Insights on its Adaptations to the Thermal Habitat.</title>
        <authorList>
            <person name="Daroch M."/>
            <person name="Tang J."/>
            <person name="Jiang Y."/>
        </authorList>
    </citation>
    <scope>NUCLEOTIDE SEQUENCE</scope>
    <source>
        <strain evidence="2">PKUAC-SCTA174</strain>
    </source>
</reference>
<dbReference type="Pfam" id="PF04230">
    <property type="entry name" value="PS_pyruv_trans"/>
    <property type="match status" value="1"/>
</dbReference>
<keyword evidence="3" id="KW-1185">Reference proteome</keyword>
<dbReference type="AlphaFoldDB" id="A0A9E8ZJG3"/>
<evidence type="ECO:0000259" key="1">
    <source>
        <dbReference type="Pfam" id="PF04230"/>
    </source>
</evidence>
<dbReference type="RefSeq" id="WP_268613197.1">
    <property type="nucleotide sequence ID" value="NZ_CP113797.1"/>
</dbReference>
<accession>A0A9E8ZJG3</accession>
<protein>
    <submittedName>
        <fullName evidence="2">Polysaccharide pyruvyl transferase CsaB</fullName>
    </submittedName>
</protein>
<dbReference type="InterPro" id="IPR019896">
    <property type="entry name" value="Polysacch_pyruvyl_Trfase_CsaB"/>
</dbReference>
<proteinExistence type="predicted"/>
<dbReference type="NCBIfam" id="TIGR03609">
    <property type="entry name" value="S_layer_CsaB"/>
    <property type="match status" value="1"/>
</dbReference>
<dbReference type="KEGG" id="tsin:OXH18_16195"/>
<gene>
    <name evidence="2" type="primary">csaB</name>
    <name evidence="2" type="ORF">OXH18_16195</name>
</gene>
<dbReference type="InterPro" id="IPR007345">
    <property type="entry name" value="Polysacch_pyruvyl_Trfase"/>
</dbReference>
<evidence type="ECO:0000313" key="3">
    <source>
        <dbReference type="Proteomes" id="UP001163152"/>
    </source>
</evidence>